<accession>A0A7J6ECL3</accession>
<dbReference type="Pfam" id="PF17405">
    <property type="entry name" value="Nrap_D4"/>
    <property type="match status" value="1"/>
</dbReference>
<evidence type="ECO:0000256" key="4">
    <source>
        <dbReference type="ARBA" id="ARBA00023242"/>
    </source>
</evidence>
<dbReference type="EMBL" id="JAATIQ010000434">
    <property type="protein sequence ID" value="KAF4356178.1"/>
    <property type="molecule type" value="Genomic_DNA"/>
</dbReference>
<feature type="domain" description="Nrap protein" evidence="11">
    <location>
        <begin position="886"/>
        <end position="1023"/>
    </location>
</feature>
<dbReference type="InterPro" id="IPR035367">
    <property type="entry name" value="Nrap_D2"/>
</dbReference>
<name>A0A7J6ECL3_CANSA</name>
<dbReference type="InterPro" id="IPR035082">
    <property type="entry name" value="Nrap_D1"/>
</dbReference>
<dbReference type="InterPro" id="IPR005554">
    <property type="entry name" value="NOL6/Upt22"/>
</dbReference>
<evidence type="ECO:0000259" key="10">
    <source>
        <dbReference type="Pfam" id="PF17406"/>
    </source>
</evidence>
<comment type="subcellular location">
    <subcellularLocation>
        <location evidence="1 5">Nucleus</location>
        <location evidence="1 5">Nucleolus</location>
    </subcellularLocation>
</comment>
<organism evidence="12 13">
    <name type="scientific">Cannabis sativa</name>
    <name type="common">Hemp</name>
    <name type="synonym">Marijuana</name>
    <dbReference type="NCBI Taxonomy" id="3483"/>
    <lineage>
        <taxon>Eukaryota</taxon>
        <taxon>Viridiplantae</taxon>
        <taxon>Streptophyta</taxon>
        <taxon>Embryophyta</taxon>
        <taxon>Tracheophyta</taxon>
        <taxon>Spermatophyta</taxon>
        <taxon>Magnoliopsida</taxon>
        <taxon>eudicotyledons</taxon>
        <taxon>Gunneridae</taxon>
        <taxon>Pentapetalae</taxon>
        <taxon>rosids</taxon>
        <taxon>fabids</taxon>
        <taxon>Rosales</taxon>
        <taxon>Cannabaceae</taxon>
        <taxon>Cannabis</taxon>
    </lineage>
</organism>
<dbReference type="PANTHER" id="PTHR17972:SF0">
    <property type="entry name" value="NUCLEOLAR PROTEIN 6"/>
    <property type="match status" value="1"/>
</dbReference>
<dbReference type="GO" id="GO:0034456">
    <property type="term" value="C:UTP-C complex"/>
    <property type="evidence" value="ECO:0007669"/>
    <property type="project" value="TreeGrafter"/>
</dbReference>
<keyword evidence="4 5" id="KW-0539">Nucleus</keyword>
<sequence>MDLKATELLKEVQLPYLSAFSKLVDDTVSAIKDSIDKIPHDLQVTADVAPGFVKDIGADKVDFIFKKPKAFEIGGSYSIKCIAKPDINVDLFLRLPKECFHEKDYLNHRYHGKRCLYLCVVKKYLTSSPLVHKVEWSTLQNEARKPILIVHPATKHVEVPGFVVRLIPTATSLFSTSKLNPERNNVRALNQGGISQATPKYNSSILEDMLMEETTESMKKIFLGWKELGEALVLLKVWARQRTSIYAHDCLNGFLLSVILANLARRNRINNSMKTMQIVRVTLTSMATPSFWTRGLYLQMKDQNAISKEKTQSNQKGPVVKGNQHATFNLAFRMSTVGCIQLQDEATLTLKCFEKCGDGGGFEEIFMTKIDFPAKYDHCIRLNLEGRSEVFASGYCLDDECWRVYEQKVHDVLSEGLSDRVKLVRVLWRNIPSKYLVENGLSKFSSEPLLIGISLNSLEKSSRVIDIGPNPENKEEALKFRKFWGEKAELRRFKDVWESKQWERHLILKKITEYVLTRHLSLPKENITNIVDQLDFSLVHGATDPISHSASLLEAFDVLSKRLRLIQDIPLKVSAVQPLDSAFRFTSVFPPEPHPLANEKGGAVRLSRFTSSCIQPLELEGSGNWPMDEVAIEKTKCAFLIKIGESLKSNWGMMCTATEDSVDVLMSGYAFRLKIWHERGLSLLKRETESDQVKRVYSTDKELFFRSQHSNMINGLQSRYPVYGPVARLAKRWVASHLFSTCLVEEAIELLVAYLFLKPLPYEAPSSRITGFLRFLLLLSDYDWTFAPLIVDINEDLGTDGEKEITENFMLARKAYESNAQDIKHAMFVATGYDRSSEAWTRFSPNSSELKRLVAYARSSANLLTKLVLENHSDSLRWECLFRTPLNNFDAVVLLHRDKLPHPQRLLFPSELTQGLYVAGGSPSKIFHTFLLHEELKGSAEELRNKLLVDFDPLKCFLGDIEEEFPSTFKIWYDSLGGDAVGLTWGINSSKKRGLEGANEEEPNPTKLLKGVGEAGKGFVRSIHLLKAPRSTT</sequence>
<evidence type="ECO:0000259" key="11">
    <source>
        <dbReference type="Pfam" id="PF17407"/>
    </source>
</evidence>
<reference evidence="12 13" key="1">
    <citation type="journal article" date="2020" name="bioRxiv">
        <title>Sequence and annotation of 42 cannabis genomes reveals extensive copy number variation in cannabinoid synthesis and pathogen resistance genes.</title>
        <authorList>
            <person name="Mckernan K.J."/>
            <person name="Helbert Y."/>
            <person name="Kane L.T."/>
            <person name="Ebling H."/>
            <person name="Zhang L."/>
            <person name="Liu B."/>
            <person name="Eaton Z."/>
            <person name="Mclaughlin S."/>
            <person name="Kingan S."/>
            <person name="Baybayan P."/>
            <person name="Concepcion G."/>
            <person name="Jordan M."/>
            <person name="Riva A."/>
            <person name="Barbazuk W."/>
            <person name="Harkins T."/>
        </authorList>
    </citation>
    <scope>NUCLEOTIDE SEQUENCE [LARGE SCALE GENOMIC DNA]</scope>
    <source>
        <strain evidence="13">cv. Jamaican Lion 4</strain>
        <tissue evidence="12">Leaf</tissue>
    </source>
</reference>
<dbReference type="InterPro" id="IPR035371">
    <property type="entry name" value="Nrap_D6"/>
</dbReference>
<evidence type="ECO:0000256" key="3">
    <source>
        <dbReference type="ARBA" id="ARBA00022884"/>
    </source>
</evidence>
<evidence type="ECO:0000259" key="7">
    <source>
        <dbReference type="Pfam" id="PF17403"/>
    </source>
</evidence>
<evidence type="ECO:0000313" key="13">
    <source>
        <dbReference type="Proteomes" id="UP000583929"/>
    </source>
</evidence>
<proteinExistence type="inferred from homology"/>
<evidence type="ECO:0000256" key="1">
    <source>
        <dbReference type="ARBA" id="ARBA00004604"/>
    </source>
</evidence>
<evidence type="ECO:0008006" key="14">
    <source>
        <dbReference type="Google" id="ProtNLM"/>
    </source>
</evidence>
<gene>
    <name evidence="12" type="ORF">G4B88_015367</name>
</gene>
<dbReference type="GO" id="GO:0032545">
    <property type="term" value="C:CURI complex"/>
    <property type="evidence" value="ECO:0007669"/>
    <property type="project" value="TreeGrafter"/>
</dbReference>
<comment type="caution">
    <text evidence="12">The sequence shown here is derived from an EMBL/GenBank/DDBJ whole genome shotgun (WGS) entry which is preliminary data.</text>
</comment>
<dbReference type="Gene3D" id="1.10.1410.10">
    <property type="match status" value="1"/>
</dbReference>
<comment type="similarity">
    <text evidence="2 5">Belongs to the NRAP family.</text>
</comment>
<dbReference type="Pfam" id="PF17403">
    <property type="entry name" value="Nrap_D2"/>
    <property type="match status" value="1"/>
</dbReference>
<evidence type="ECO:0000256" key="5">
    <source>
        <dbReference type="RuleBase" id="RU364032"/>
    </source>
</evidence>
<dbReference type="Pfam" id="PF17407">
    <property type="entry name" value="Nrap_D6"/>
    <property type="match status" value="1"/>
</dbReference>
<evidence type="ECO:0000259" key="6">
    <source>
        <dbReference type="Pfam" id="PF03813"/>
    </source>
</evidence>
<dbReference type="GO" id="GO:0006364">
    <property type="term" value="P:rRNA processing"/>
    <property type="evidence" value="ECO:0007669"/>
    <property type="project" value="TreeGrafter"/>
</dbReference>
<dbReference type="Pfam" id="PF17404">
    <property type="entry name" value="Nrap_D3"/>
    <property type="match status" value="1"/>
</dbReference>
<dbReference type="Pfam" id="PF17406">
    <property type="entry name" value="Nrap_D5"/>
    <property type="match status" value="1"/>
</dbReference>
<dbReference type="Proteomes" id="UP000583929">
    <property type="component" value="Unassembled WGS sequence"/>
</dbReference>
<dbReference type="InterPro" id="IPR035370">
    <property type="entry name" value="Nrap_D5"/>
</dbReference>
<evidence type="ECO:0000256" key="2">
    <source>
        <dbReference type="ARBA" id="ARBA00006674"/>
    </source>
</evidence>
<dbReference type="InterPro" id="IPR035368">
    <property type="entry name" value="Nrap_D3"/>
</dbReference>
<dbReference type="Pfam" id="PF03813">
    <property type="entry name" value="Nrap"/>
    <property type="match status" value="1"/>
</dbReference>
<feature type="domain" description="Nrap protein" evidence="9">
    <location>
        <begin position="543"/>
        <end position="717"/>
    </location>
</feature>
<feature type="domain" description="Nrap protein" evidence="8">
    <location>
        <begin position="374"/>
        <end position="521"/>
    </location>
</feature>
<dbReference type="GO" id="GO:0003723">
    <property type="term" value="F:RNA binding"/>
    <property type="evidence" value="ECO:0007669"/>
    <property type="project" value="UniProtKB-KW"/>
</dbReference>
<feature type="domain" description="Nrap protein" evidence="6">
    <location>
        <begin position="89"/>
        <end position="221"/>
    </location>
</feature>
<evidence type="ECO:0000259" key="8">
    <source>
        <dbReference type="Pfam" id="PF17404"/>
    </source>
</evidence>
<dbReference type="PANTHER" id="PTHR17972">
    <property type="entry name" value="NUCLEOLAR RNA-ASSOCIATED PROTEIN"/>
    <property type="match status" value="1"/>
</dbReference>
<keyword evidence="13" id="KW-1185">Reference proteome</keyword>
<dbReference type="AlphaFoldDB" id="A0A7J6ECL3"/>
<feature type="domain" description="Nrap protein" evidence="10">
    <location>
        <begin position="720"/>
        <end position="883"/>
    </location>
</feature>
<keyword evidence="3 5" id="KW-0694">RNA-binding</keyword>
<evidence type="ECO:0000313" key="12">
    <source>
        <dbReference type="EMBL" id="KAF4356178.1"/>
    </source>
</evidence>
<dbReference type="GO" id="GO:0006409">
    <property type="term" value="P:tRNA export from nucleus"/>
    <property type="evidence" value="ECO:0007669"/>
    <property type="project" value="TreeGrafter"/>
</dbReference>
<dbReference type="GO" id="GO:0032040">
    <property type="term" value="C:small-subunit processome"/>
    <property type="evidence" value="ECO:0007669"/>
    <property type="project" value="TreeGrafter"/>
</dbReference>
<feature type="domain" description="Nrap protein" evidence="7">
    <location>
        <begin position="229"/>
        <end position="369"/>
    </location>
</feature>
<protein>
    <recommendedName>
        <fullName evidence="14">Nucleolar protein 6</fullName>
    </recommendedName>
</protein>
<evidence type="ECO:0000259" key="9">
    <source>
        <dbReference type="Pfam" id="PF17405"/>
    </source>
</evidence>
<dbReference type="InterPro" id="IPR035369">
    <property type="entry name" value="Nrap_D4"/>
</dbReference>